<evidence type="ECO:0000256" key="7">
    <source>
        <dbReference type="ARBA" id="ARBA00049929"/>
    </source>
</evidence>
<evidence type="ECO:0000256" key="1">
    <source>
        <dbReference type="ARBA" id="ARBA00005594"/>
    </source>
</evidence>
<keyword evidence="11" id="KW-1185">Reference proteome</keyword>
<dbReference type="InterPro" id="IPR050203">
    <property type="entry name" value="Trp-tRNA_synthetase"/>
</dbReference>
<sequence length="328" mass="36293">MKRVLSGIQPSGNLTIGNYIGAIRNFLELQHDHACNFMVVDLHAITVAQDPASLREQSEAVAALYIASGIDPSKANVFLQSHVPQHAQLGWMLTTLTAMGELERMTQYKDKSQGKDSIGAGLFVYPSLMAADILLYQADLVPVGEDQKQHLELTRDLAGRFNHKYGEFFTIPEPLIPKVGARIMSLDDASNKMSKSSPVAGSFISMLDTPDVIRKKLSRATTDSGREVKYDPSTKREVSNLIEIYSQSTGLSIADIEQRYEGQMYGPFKKDLGEAVVALLEPIQQRYHEIRKSGELKQILRQGAERAEIIAEQTLKGAQDLMGFVPRG</sequence>
<evidence type="ECO:0000256" key="4">
    <source>
        <dbReference type="ARBA" id="ARBA00022840"/>
    </source>
</evidence>
<dbReference type="PRINTS" id="PR01039">
    <property type="entry name" value="TRNASYNTHTRP"/>
</dbReference>
<comment type="caution">
    <text evidence="10">The sequence shown here is derived from an EMBL/GenBank/DDBJ whole genome shotgun (WGS) entry which is preliminary data.</text>
</comment>
<dbReference type="InterPro" id="IPR001412">
    <property type="entry name" value="aa-tRNA-synth_I_CS"/>
</dbReference>
<comment type="function">
    <text evidence="8">Catalyzes the attachment of tryptophan to tRNA(Trp).</text>
</comment>
<protein>
    <recommendedName>
        <fullName evidence="8">Tryptophan--tRNA ligase</fullName>
        <ecNumber evidence="8">6.1.1.2</ecNumber>
    </recommendedName>
    <alternativeName>
        <fullName evidence="8">Tryptophanyl-tRNA synthetase</fullName>
        <shortName evidence="8">TrpRS</shortName>
    </alternativeName>
</protein>
<name>A0ABS4JLS7_9BACL</name>
<evidence type="ECO:0000313" key="11">
    <source>
        <dbReference type="Proteomes" id="UP001519288"/>
    </source>
</evidence>
<dbReference type="PANTHER" id="PTHR43766:SF1">
    <property type="entry name" value="TRYPTOPHAN--TRNA LIGASE, MITOCHONDRIAL"/>
    <property type="match status" value="1"/>
</dbReference>
<dbReference type="Gene3D" id="3.40.50.620">
    <property type="entry name" value="HUPs"/>
    <property type="match status" value="1"/>
</dbReference>
<evidence type="ECO:0000256" key="2">
    <source>
        <dbReference type="ARBA" id="ARBA00022598"/>
    </source>
</evidence>
<dbReference type="EC" id="6.1.1.2" evidence="8"/>
<feature type="binding site" evidence="8">
    <location>
        <position position="183"/>
    </location>
    <ligand>
        <name>ATP</name>
        <dbReference type="ChEBI" id="CHEBI:30616"/>
    </ligand>
</feature>
<proteinExistence type="inferred from homology"/>
<reference evidence="10 11" key="1">
    <citation type="submission" date="2021-03" db="EMBL/GenBank/DDBJ databases">
        <title>Genomic Encyclopedia of Type Strains, Phase IV (KMG-IV): sequencing the most valuable type-strain genomes for metagenomic binning, comparative biology and taxonomic classification.</title>
        <authorList>
            <person name="Goeker M."/>
        </authorList>
    </citation>
    <scope>NUCLEOTIDE SEQUENCE [LARGE SCALE GENOMIC DNA]</scope>
    <source>
        <strain evidence="10 11">DSM 26806</strain>
    </source>
</reference>
<dbReference type="GO" id="GO:0004830">
    <property type="term" value="F:tryptophan-tRNA ligase activity"/>
    <property type="evidence" value="ECO:0007669"/>
    <property type="project" value="UniProtKB-EC"/>
</dbReference>
<comment type="catalytic activity">
    <reaction evidence="7 8">
        <text>tRNA(Trp) + L-tryptophan + ATP = L-tryptophyl-tRNA(Trp) + AMP + diphosphate + H(+)</text>
        <dbReference type="Rhea" id="RHEA:24080"/>
        <dbReference type="Rhea" id="RHEA-COMP:9671"/>
        <dbReference type="Rhea" id="RHEA-COMP:9705"/>
        <dbReference type="ChEBI" id="CHEBI:15378"/>
        <dbReference type="ChEBI" id="CHEBI:30616"/>
        <dbReference type="ChEBI" id="CHEBI:33019"/>
        <dbReference type="ChEBI" id="CHEBI:57912"/>
        <dbReference type="ChEBI" id="CHEBI:78442"/>
        <dbReference type="ChEBI" id="CHEBI:78535"/>
        <dbReference type="ChEBI" id="CHEBI:456215"/>
        <dbReference type="EC" id="6.1.1.2"/>
    </reaction>
</comment>
<dbReference type="EMBL" id="JAGGLD010000006">
    <property type="protein sequence ID" value="MBP2002051.1"/>
    <property type="molecule type" value="Genomic_DNA"/>
</dbReference>
<comment type="similarity">
    <text evidence="1 8 9">Belongs to the class-I aminoacyl-tRNA synthetase family.</text>
</comment>
<dbReference type="HAMAP" id="MF_00140_B">
    <property type="entry name" value="Trp_tRNA_synth_B"/>
    <property type="match status" value="1"/>
</dbReference>
<accession>A0ABS4JLS7</accession>
<dbReference type="NCBIfam" id="TIGR00233">
    <property type="entry name" value="trpS"/>
    <property type="match status" value="1"/>
</dbReference>
<dbReference type="InterPro" id="IPR014729">
    <property type="entry name" value="Rossmann-like_a/b/a_fold"/>
</dbReference>
<feature type="binding site" evidence="8">
    <location>
        <begin position="17"/>
        <end position="18"/>
    </location>
    <ligand>
        <name>ATP</name>
        <dbReference type="ChEBI" id="CHEBI:30616"/>
    </ligand>
</feature>
<keyword evidence="6 8" id="KW-0030">Aminoacyl-tRNA synthetase</keyword>
<evidence type="ECO:0000313" key="10">
    <source>
        <dbReference type="EMBL" id="MBP2002051.1"/>
    </source>
</evidence>
<feature type="short sequence motif" description="'KMSKS' region" evidence="8">
    <location>
        <begin position="192"/>
        <end position="196"/>
    </location>
</feature>
<evidence type="ECO:0000256" key="6">
    <source>
        <dbReference type="ARBA" id="ARBA00023146"/>
    </source>
</evidence>
<feature type="binding site" evidence="8">
    <location>
        <position position="132"/>
    </location>
    <ligand>
        <name>L-tryptophan</name>
        <dbReference type="ChEBI" id="CHEBI:57912"/>
    </ligand>
</feature>
<keyword evidence="2 8" id="KW-0436">Ligase</keyword>
<gene>
    <name evidence="8" type="primary">trpS</name>
    <name evidence="10" type="ORF">J2Z69_003108</name>
</gene>
<feature type="binding site" evidence="8">
    <location>
        <begin position="9"/>
        <end position="11"/>
    </location>
    <ligand>
        <name>ATP</name>
        <dbReference type="ChEBI" id="CHEBI:30616"/>
    </ligand>
</feature>
<feature type="binding site" evidence="8">
    <location>
        <begin position="192"/>
        <end position="196"/>
    </location>
    <ligand>
        <name>ATP</name>
        <dbReference type="ChEBI" id="CHEBI:30616"/>
    </ligand>
</feature>
<dbReference type="InterPro" id="IPR024109">
    <property type="entry name" value="Trp-tRNA-ligase_bac-type"/>
</dbReference>
<evidence type="ECO:0000256" key="8">
    <source>
        <dbReference type="HAMAP-Rule" id="MF_00140"/>
    </source>
</evidence>
<dbReference type="InterPro" id="IPR002305">
    <property type="entry name" value="aa-tRNA-synth_Ic"/>
</dbReference>
<keyword evidence="4 8" id="KW-0067">ATP-binding</keyword>
<dbReference type="PROSITE" id="PS00178">
    <property type="entry name" value="AA_TRNA_LIGASE_I"/>
    <property type="match status" value="1"/>
</dbReference>
<keyword evidence="8" id="KW-0963">Cytoplasm</keyword>
<keyword evidence="3 8" id="KW-0547">Nucleotide-binding</keyword>
<evidence type="ECO:0000256" key="3">
    <source>
        <dbReference type="ARBA" id="ARBA00022741"/>
    </source>
</evidence>
<dbReference type="Proteomes" id="UP001519288">
    <property type="component" value="Unassembled WGS sequence"/>
</dbReference>
<feature type="short sequence motif" description="'HIGH' region" evidence="8">
    <location>
        <begin position="10"/>
        <end position="18"/>
    </location>
</feature>
<dbReference type="Gene3D" id="1.10.240.10">
    <property type="entry name" value="Tyrosyl-Transfer RNA Synthetase"/>
    <property type="match status" value="1"/>
</dbReference>
<dbReference type="InterPro" id="IPR002306">
    <property type="entry name" value="Trp-tRNA-ligase"/>
</dbReference>
<comment type="subunit">
    <text evidence="8">Homodimer.</text>
</comment>
<dbReference type="CDD" id="cd00806">
    <property type="entry name" value="TrpRS_core"/>
    <property type="match status" value="1"/>
</dbReference>
<evidence type="ECO:0000256" key="5">
    <source>
        <dbReference type="ARBA" id="ARBA00022917"/>
    </source>
</evidence>
<keyword evidence="5 8" id="KW-0648">Protein biosynthesis</keyword>
<dbReference type="Pfam" id="PF00579">
    <property type="entry name" value="tRNA-synt_1b"/>
    <property type="match status" value="1"/>
</dbReference>
<dbReference type="RefSeq" id="WP_209864456.1">
    <property type="nucleotide sequence ID" value="NZ_JAGGLD010000006.1"/>
</dbReference>
<dbReference type="SUPFAM" id="SSF52374">
    <property type="entry name" value="Nucleotidylyl transferase"/>
    <property type="match status" value="1"/>
</dbReference>
<evidence type="ECO:0000256" key="9">
    <source>
        <dbReference type="RuleBase" id="RU363036"/>
    </source>
</evidence>
<feature type="binding site" evidence="8">
    <location>
        <begin position="144"/>
        <end position="146"/>
    </location>
    <ligand>
        <name>ATP</name>
        <dbReference type="ChEBI" id="CHEBI:30616"/>
    </ligand>
</feature>
<dbReference type="PANTHER" id="PTHR43766">
    <property type="entry name" value="TRYPTOPHAN--TRNA LIGASE, MITOCHONDRIAL"/>
    <property type="match status" value="1"/>
</dbReference>
<organism evidence="10 11">
    <name type="scientific">Paenibacillus shirakamiensis</name>
    <dbReference type="NCBI Taxonomy" id="1265935"/>
    <lineage>
        <taxon>Bacteria</taxon>
        <taxon>Bacillati</taxon>
        <taxon>Bacillota</taxon>
        <taxon>Bacilli</taxon>
        <taxon>Bacillales</taxon>
        <taxon>Paenibacillaceae</taxon>
        <taxon>Paenibacillus</taxon>
    </lineage>
</organism>
<comment type="subcellular location">
    <subcellularLocation>
        <location evidence="8">Cytoplasm</location>
    </subcellularLocation>
</comment>